<proteinExistence type="predicted"/>
<sequence length="173" mass="20034">MSVTIKEIEDLEAFVREFKRSENTTLSLRNSLNDNLENRLVESYKREEEKDKQIDTLRAQRDLHKTRAGKATSALLRAQAETETLATEKIEMENEISLLRGEKETLKSEVEESRGAEELRQENEALKADKESLTTEKDGLKTRIDSLEKEVNDSRAKFQQYKRRVIEVSSTDL</sequence>
<keyword evidence="3" id="KW-1185">Reference proteome</keyword>
<feature type="region of interest" description="Disordered" evidence="1">
    <location>
        <begin position="104"/>
        <end position="139"/>
    </location>
</feature>
<dbReference type="GeneID" id="54588868"/>
<protein>
    <submittedName>
        <fullName evidence="2">Uncharacterized protein</fullName>
    </submittedName>
</protein>
<dbReference type="EMBL" id="ML987195">
    <property type="protein sequence ID" value="KAF2248619.1"/>
    <property type="molecule type" value="Genomic_DNA"/>
</dbReference>
<accession>A0A6A6IEK2</accession>
<name>A0A6A6IEK2_9PLEO</name>
<dbReference type="Gene3D" id="1.20.5.1000">
    <property type="entry name" value="arf6 gtpase in complex with a specific effector, jip4"/>
    <property type="match status" value="1"/>
</dbReference>
<evidence type="ECO:0000256" key="1">
    <source>
        <dbReference type="SAM" id="MobiDB-lite"/>
    </source>
</evidence>
<evidence type="ECO:0000313" key="2">
    <source>
        <dbReference type="EMBL" id="KAF2248619.1"/>
    </source>
</evidence>
<evidence type="ECO:0000313" key="3">
    <source>
        <dbReference type="Proteomes" id="UP000800094"/>
    </source>
</evidence>
<reference evidence="2" key="1">
    <citation type="journal article" date="2020" name="Stud. Mycol.">
        <title>101 Dothideomycetes genomes: a test case for predicting lifestyles and emergence of pathogens.</title>
        <authorList>
            <person name="Haridas S."/>
            <person name="Albert R."/>
            <person name="Binder M."/>
            <person name="Bloem J."/>
            <person name="Labutti K."/>
            <person name="Salamov A."/>
            <person name="Andreopoulos B."/>
            <person name="Baker S."/>
            <person name="Barry K."/>
            <person name="Bills G."/>
            <person name="Bluhm B."/>
            <person name="Cannon C."/>
            <person name="Castanera R."/>
            <person name="Culley D."/>
            <person name="Daum C."/>
            <person name="Ezra D."/>
            <person name="Gonzalez J."/>
            <person name="Henrissat B."/>
            <person name="Kuo A."/>
            <person name="Liang C."/>
            <person name="Lipzen A."/>
            <person name="Lutzoni F."/>
            <person name="Magnuson J."/>
            <person name="Mondo S."/>
            <person name="Nolan M."/>
            <person name="Ohm R."/>
            <person name="Pangilinan J."/>
            <person name="Park H.-J."/>
            <person name="Ramirez L."/>
            <person name="Alfaro M."/>
            <person name="Sun H."/>
            <person name="Tritt A."/>
            <person name="Yoshinaga Y."/>
            <person name="Zwiers L.-H."/>
            <person name="Turgeon B."/>
            <person name="Goodwin S."/>
            <person name="Spatafora J."/>
            <person name="Crous P."/>
            <person name="Grigoriev I."/>
        </authorList>
    </citation>
    <scope>NUCLEOTIDE SEQUENCE</scope>
    <source>
        <strain evidence="2">CBS 122368</strain>
    </source>
</reference>
<dbReference type="RefSeq" id="XP_033683623.1">
    <property type="nucleotide sequence ID" value="XM_033835538.1"/>
</dbReference>
<dbReference type="AlphaFoldDB" id="A0A6A6IEK2"/>
<organism evidence="2 3">
    <name type="scientific">Trematosphaeria pertusa</name>
    <dbReference type="NCBI Taxonomy" id="390896"/>
    <lineage>
        <taxon>Eukaryota</taxon>
        <taxon>Fungi</taxon>
        <taxon>Dikarya</taxon>
        <taxon>Ascomycota</taxon>
        <taxon>Pezizomycotina</taxon>
        <taxon>Dothideomycetes</taxon>
        <taxon>Pleosporomycetidae</taxon>
        <taxon>Pleosporales</taxon>
        <taxon>Massarineae</taxon>
        <taxon>Trematosphaeriaceae</taxon>
        <taxon>Trematosphaeria</taxon>
    </lineage>
</organism>
<dbReference type="Proteomes" id="UP000800094">
    <property type="component" value="Unassembled WGS sequence"/>
</dbReference>
<gene>
    <name evidence="2" type="ORF">BU26DRAFT_604618</name>
</gene>